<protein>
    <recommendedName>
        <fullName evidence="3">Encoded protein</fullName>
    </recommendedName>
</protein>
<evidence type="ECO:0000313" key="2">
    <source>
        <dbReference type="Proteomes" id="UP000815325"/>
    </source>
</evidence>
<keyword evidence="2" id="KW-1185">Reference proteome</keyword>
<name>A0ABQ7G7P5_DUNSA</name>
<reference evidence="1" key="1">
    <citation type="submission" date="2017-08" db="EMBL/GenBank/DDBJ databases">
        <authorList>
            <person name="Polle J.E."/>
            <person name="Barry K."/>
            <person name="Cushman J."/>
            <person name="Schmutz J."/>
            <person name="Tran D."/>
            <person name="Hathwaick L.T."/>
            <person name="Yim W.C."/>
            <person name="Jenkins J."/>
            <person name="Mckie-Krisberg Z.M."/>
            <person name="Prochnik S."/>
            <person name="Lindquist E."/>
            <person name="Dockter R.B."/>
            <person name="Adam C."/>
            <person name="Molina H."/>
            <person name="Bunkerborg J."/>
            <person name="Jin E."/>
            <person name="Buchheim M."/>
            <person name="Magnuson J."/>
        </authorList>
    </citation>
    <scope>NUCLEOTIDE SEQUENCE</scope>
    <source>
        <strain evidence="1">CCAP 19/18</strain>
    </source>
</reference>
<dbReference type="Proteomes" id="UP000815325">
    <property type="component" value="Unassembled WGS sequence"/>
</dbReference>
<sequence length="141" mass="16016">MVLTWLTEPSPILSYSPLPSLVSNNKGTTFSHTPRFKRDGTNNQEKHPNFLNGLDRQGQELEAQFVDVDTNTHTTFKAPLMHGERHILDMAEQIQKGPWTIPAIRSRSPKDTTPRSLISNDSRYTRAKDSYPEPRGVCDCH</sequence>
<accession>A0ABQ7G7P5</accession>
<comment type="caution">
    <text evidence="1">The sequence shown here is derived from an EMBL/GenBank/DDBJ whole genome shotgun (WGS) entry which is preliminary data.</text>
</comment>
<organism evidence="1 2">
    <name type="scientific">Dunaliella salina</name>
    <name type="common">Green alga</name>
    <name type="synonym">Protococcus salinus</name>
    <dbReference type="NCBI Taxonomy" id="3046"/>
    <lineage>
        <taxon>Eukaryota</taxon>
        <taxon>Viridiplantae</taxon>
        <taxon>Chlorophyta</taxon>
        <taxon>core chlorophytes</taxon>
        <taxon>Chlorophyceae</taxon>
        <taxon>CS clade</taxon>
        <taxon>Chlamydomonadales</taxon>
        <taxon>Dunaliellaceae</taxon>
        <taxon>Dunaliella</taxon>
    </lineage>
</organism>
<proteinExistence type="predicted"/>
<evidence type="ECO:0000313" key="1">
    <source>
        <dbReference type="EMBL" id="KAF5830616.1"/>
    </source>
</evidence>
<evidence type="ECO:0008006" key="3">
    <source>
        <dbReference type="Google" id="ProtNLM"/>
    </source>
</evidence>
<dbReference type="EMBL" id="MU070023">
    <property type="protein sequence ID" value="KAF5830616.1"/>
    <property type="molecule type" value="Genomic_DNA"/>
</dbReference>
<gene>
    <name evidence="1" type="ORF">DUNSADRAFT_14263</name>
</gene>